<sequence length="90" mass="9926">MAPKRLALRRMPENSDICYAPHGRDGARPGRGNGNWTSSYSMGLGAAGRPGDRDYQGNMIIRMGHDHSLTQIFPDHALHPYGLLNGPRLE</sequence>
<comment type="caution">
    <text evidence="1">The sequence shown here is derived from an EMBL/GenBank/DDBJ whole genome shotgun (WGS) entry which is preliminary data.</text>
</comment>
<organism evidence="1 2">
    <name type="scientific">Pleurodeles waltl</name>
    <name type="common">Iberian ribbed newt</name>
    <dbReference type="NCBI Taxonomy" id="8319"/>
    <lineage>
        <taxon>Eukaryota</taxon>
        <taxon>Metazoa</taxon>
        <taxon>Chordata</taxon>
        <taxon>Craniata</taxon>
        <taxon>Vertebrata</taxon>
        <taxon>Euteleostomi</taxon>
        <taxon>Amphibia</taxon>
        <taxon>Batrachia</taxon>
        <taxon>Caudata</taxon>
        <taxon>Salamandroidea</taxon>
        <taxon>Salamandridae</taxon>
        <taxon>Pleurodelinae</taxon>
        <taxon>Pleurodeles</taxon>
    </lineage>
</organism>
<dbReference type="Proteomes" id="UP001066276">
    <property type="component" value="Chromosome 6"/>
</dbReference>
<dbReference type="EMBL" id="JANPWB010000010">
    <property type="protein sequence ID" value="KAJ1138506.1"/>
    <property type="molecule type" value="Genomic_DNA"/>
</dbReference>
<name>A0AAV7QGN9_PLEWA</name>
<gene>
    <name evidence="1" type="ORF">NDU88_004889</name>
</gene>
<protein>
    <submittedName>
        <fullName evidence="1">Uncharacterized protein</fullName>
    </submittedName>
</protein>
<keyword evidence="2" id="KW-1185">Reference proteome</keyword>
<reference evidence="1" key="1">
    <citation type="journal article" date="2022" name="bioRxiv">
        <title>Sequencing and chromosome-scale assembly of the giantPleurodeles waltlgenome.</title>
        <authorList>
            <person name="Brown T."/>
            <person name="Elewa A."/>
            <person name="Iarovenko S."/>
            <person name="Subramanian E."/>
            <person name="Araus A.J."/>
            <person name="Petzold A."/>
            <person name="Susuki M."/>
            <person name="Suzuki K.-i.T."/>
            <person name="Hayashi T."/>
            <person name="Toyoda A."/>
            <person name="Oliveira C."/>
            <person name="Osipova E."/>
            <person name="Leigh N.D."/>
            <person name="Simon A."/>
            <person name="Yun M.H."/>
        </authorList>
    </citation>
    <scope>NUCLEOTIDE SEQUENCE</scope>
    <source>
        <strain evidence="1">20211129_DDA</strain>
        <tissue evidence="1">Liver</tissue>
    </source>
</reference>
<accession>A0AAV7QGN9</accession>
<evidence type="ECO:0000313" key="1">
    <source>
        <dbReference type="EMBL" id="KAJ1138506.1"/>
    </source>
</evidence>
<evidence type="ECO:0000313" key="2">
    <source>
        <dbReference type="Proteomes" id="UP001066276"/>
    </source>
</evidence>
<dbReference type="AlphaFoldDB" id="A0AAV7QGN9"/>
<proteinExistence type="predicted"/>